<gene>
    <name evidence="1" type="ORF">BpHYR1_054101</name>
</gene>
<name>A0A3M7QE36_BRAPC</name>
<organism evidence="1 2">
    <name type="scientific">Brachionus plicatilis</name>
    <name type="common">Marine rotifer</name>
    <name type="synonym">Brachionus muelleri</name>
    <dbReference type="NCBI Taxonomy" id="10195"/>
    <lineage>
        <taxon>Eukaryota</taxon>
        <taxon>Metazoa</taxon>
        <taxon>Spiralia</taxon>
        <taxon>Gnathifera</taxon>
        <taxon>Rotifera</taxon>
        <taxon>Eurotatoria</taxon>
        <taxon>Monogononta</taxon>
        <taxon>Pseudotrocha</taxon>
        <taxon>Ploima</taxon>
        <taxon>Brachionidae</taxon>
        <taxon>Brachionus</taxon>
    </lineage>
</organism>
<accession>A0A3M7QE36</accession>
<evidence type="ECO:0000313" key="1">
    <source>
        <dbReference type="EMBL" id="RNA09650.1"/>
    </source>
</evidence>
<protein>
    <submittedName>
        <fullName evidence="1">Uncharacterized protein</fullName>
    </submittedName>
</protein>
<reference evidence="1 2" key="1">
    <citation type="journal article" date="2018" name="Sci. Rep.">
        <title>Genomic signatures of local adaptation to the degree of environmental predictability in rotifers.</title>
        <authorList>
            <person name="Franch-Gras L."/>
            <person name="Hahn C."/>
            <person name="Garcia-Roger E.M."/>
            <person name="Carmona M.J."/>
            <person name="Serra M."/>
            <person name="Gomez A."/>
        </authorList>
    </citation>
    <scope>NUCLEOTIDE SEQUENCE [LARGE SCALE GENOMIC DNA]</scope>
    <source>
        <strain evidence="1">HYR1</strain>
    </source>
</reference>
<dbReference type="AlphaFoldDB" id="A0A3M7QE36"/>
<sequence>MAFSTNTTRIQLTTVDTIKVNFTNYAAALKSKRLAVEFFVAKSTILYGLIDLVLIIWFKENELLKNSGVKLKKIKIKGLEFHLKKERNYMKRRKKN</sequence>
<keyword evidence="2" id="KW-1185">Reference proteome</keyword>
<evidence type="ECO:0000313" key="2">
    <source>
        <dbReference type="Proteomes" id="UP000276133"/>
    </source>
</evidence>
<dbReference type="Proteomes" id="UP000276133">
    <property type="component" value="Unassembled WGS sequence"/>
</dbReference>
<comment type="caution">
    <text evidence="1">The sequence shown here is derived from an EMBL/GenBank/DDBJ whole genome shotgun (WGS) entry which is preliminary data.</text>
</comment>
<dbReference type="EMBL" id="REGN01006413">
    <property type="protein sequence ID" value="RNA09650.1"/>
    <property type="molecule type" value="Genomic_DNA"/>
</dbReference>
<proteinExistence type="predicted"/>